<proteinExistence type="predicted"/>
<evidence type="ECO:0000313" key="2">
    <source>
        <dbReference type="RefSeq" id="XP_065661262.1"/>
    </source>
</evidence>
<sequence>MSKSKYNLDTSSGRMLIEEQDNIISQLSKNSNHALSSLTSRNLMSRQGQIIITDEGIVFPPGALMVDANHVSDTSSLVDGLTDDTQNDNDFDIKVESIKVESSQSNTSFSGHQDVLQSIHSEIQNLNFSSNGTQFHFMPLSSDDIENLQKINRNVLMSQAALPEENKCNESIIEQDTKNLFLAQSSHNGTTIHNEKNQYLERYSNEDATGLFIKHERAAGSVINRVDDISTNKLPTTPTGLEILDESNAYQHIVYIQLDGNNESQLVPATSSSQLPLNTNKIIKEKMKKENKKRTHKTNTSTKNDIEKVSLRTLAPRMPLHTSTQLGMNSERSQLKPMTFTSQMQLYEGGEHFEVLGRCIQCFRFSRTTAYCRAEKNHRDPKSSVCLECEATGVSTVVCRRKMNHTAPNALPLNIVINTALQQPDYVRQLCLRNNLPYCLSELQSIVLHHADITFSAVRLNNEQNDTIVARKPSDYARGYLYPYSQEKWEDWLDRYCQQTNTSYRIRTGKRRNKKMEHGLANHNGKIVQYRTLETQLYNCALGGKPRKRKLREGIKRRKERGSKLIGCSAVIHTRLLETENEWRALEITVPKLSAHLNSHDPRMIQKTNNLIFDFKLLPQFPQQVIIDEQHMIDFSQIINEDYDFTLKKKEVPLPELKKCAKNLLLMCASLLDQINDVEAINTVQEHGQIILNRLLKDSVVKPSTPKKKRRCKDVNTLDLT</sequence>
<dbReference type="RefSeq" id="XP_065661262.1">
    <property type="nucleotide sequence ID" value="XM_065805190.1"/>
</dbReference>
<protein>
    <submittedName>
        <fullName evidence="2">Uncharacterized protein LOC100210680</fullName>
    </submittedName>
</protein>
<organism evidence="1 2">
    <name type="scientific">Hydra vulgaris</name>
    <name type="common">Hydra</name>
    <name type="synonym">Hydra attenuata</name>
    <dbReference type="NCBI Taxonomy" id="6087"/>
    <lineage>
        <taxon>Eukaryota</taxon>
        <taxon>Metazoa</taxon>
        <taxon>Cnidaria</taxon>
        <taxon>Hydrozoa</taxon>
        <taxon>Hydroidolina</taxon>
        <taxon>Anthoathecata</taxon>
        <taxon>Aplanulata</taxon>
        <taxon>Hydridae</taxon>
        <taxon>Hydra</taxon>
    </lineage>
</organism>
<evidence type="ECO:0000313" key="1">
    <source>
        <dbReference type="Proteomes" id="UP001652625"/>
    </source>
</evidence>
<accession>A0ABM4CHP9</accession>
<reference evidence="2" key="1">
    <citation type="submission" date="2025-08" db="UniProtKB">
        <authorList>
            <consortium name="RefSeq"/>
        </authorList>
    </citation>
    <scope>IDENTIFICATION</scope>
</reference>
<dbReference type="Proteomes" id="UP001652625">
    <property type="component" value="Chromosome 09"/>
</dbReference>
<name>A0ABM4CHP9_HYDVU</name>
<gene>
    <name evidence="2" type="primary">LOC100210680</name>
</gene>
<dbReference type="GeneID" id="100210680"/>
<keyword evidence="1" id="KW-1185">Reference proteome</keyword>